<dbReference type="AlphaFoldDB" id="A0A0B5EIU5"/>
<protein>
    <submittedName>
        <fullName evidence="1">Uncharacterized protein</fullName>
    </submittedName>
</protein>
<proteinExistence type="predicted"/>
<dbReference type="KEGG" id="sals:SLNWT_1013"/>
<keyword evidence="2" id="KW-1185">Reference proteome</keyword>
<dbReference type="Proteomes" id="UP000031523">
    <property type="component" value="Chromosome"/>
</dbReference>
<sequence length="231" mass="23686">MKEELDASASLAGTVQELARAVVSALGGGDDRTRVLDSVTTAPDDPVLLAAARVLGADVLAPRLLLGQDRPPEETALVAAAARAFPPAASFSSLWNHWGMRAAVARASGTEAPAPPVDGAAALSWAATEPWQELTRRLAPAAALAGPEPSPLAAAVAGRTEDLARGFVRAVRRRDWLQAAGAGRWLALAPEVPASLGLDAGLEFTAHLGGADARVLLHCRAAALLRAGAVR</sequence>
<accession>A0A0B5EIU5</accession>
<evidence type="ECO:0000313" key="2">
    <source>
        <dbReference type="Proteomes" id="UP000031523"/>
    </source>
</evidence>
<organism evidence="1 2">
    <name type="scientific">Streptomyces albus (strain ATCC 21838 / DSM 41398 / FERM P-419 / JCM 4703 / NBRC 107858)</name>
    <dbReference type="NCBI Taxonomy" id="1081613"/>
    <lineage>
        <taxon>Bacteria</taxon>
        <taxon>Bacillati</taxon>
        <taxon>Actinomycetota</taxon>
        <taxon>Actinomycetes</taxon>
        <taxon>Kitasatosporales</taxon>
        <taxon>Streptomycetaceae</taxon>
        <taxon>Streptomyces</taxon>
    </lineage>
</organism>
<evidence type="ECO:0000313" key="1">
    <source>
        <dbReference type="EMBL" id="AJE81389.1"/>
    </source>
</evidence>
<reference evidence="1 2" key="1">
    <citation type="submission" date="2015-01" db="EMBL/GenBank/DDBJ databases">
        <title>Enhanced salinomycin production by adjusting the supply of polyketide extender units in Streptomyce albus DSM 41398.</title>
        <authorList>
            <person name="Lu C."/>
        </authorList>
    </citation>
    <scope>NUCLEOTIDE SEQUENCE [LARGE SCALE GENOMIC DNA]</scope>
    <source>
        <strain evidence="2">ATCC 21838 / DSM 41398 / FERM P-419 / JCM 4703 / NBRC 107858</strain>
    </source>
</reference>
<dbReference type="EMBL" id="CP010519">
    <property type="protein sequence ID" value="AJE81389.1"/>
    <property type="molecule type" value="Genomic_DNA"/>
</dbReference>
<name>A0A0B5EIU5_STRA4</name>
<gene>
    <name evidence="1" type="ORF">SLNWT_1013</name>
</gene>